<evidence type="ECO:0000256" key="14">
    <source>
        <dbReference type="RuleBase" id="RU366038"/>
    </source>
</evidence>
<dbReference type="GO" id="GO:0043409">
    <property type="term" value="P:negative regulation of MAPK cascade"/>
    <property type="evidence" value="ECO:0007669"/>
    <property type="project" value="TreeGrafter"/>
</dbReference>
<dbReference type="Ensembl" id="ENSCMIT00000040854.1">
    <property type="protein sequence ID" value="ENSCMIP00000040282.1"/>
    <property type="gene ID" value="ENSCMIG00000016816.1"/>
</dbReference>
<evidence type="ECO:0000256" key="5">
    <source>
        <dbReference type="ARBA" id="ARBA00022490"/>
    </source>
</evidence>
<dbReference type="GO" id="GO:0008138">
    <property type="term" value="F:protein tyrosine/serine/threonine phosphatase activity"/>
    <property type="evidence" value="ECO:0007669"/>
    <property type="project" value="UniProtKB-UniRule"/>
</dbReference>
<dbReference type="InParanoid" id="A0A4W3JDC0"/>
<comment type="function">
    <text evidence="14">Dual specificity phosphatase able to dephosphorylate phosphotyrosine, phosphoserine and phosphothreonine residues, with a preference for phosphotyrosine as a substrate.</text>
</comment>
<dbReference type="FunFam" id="3.90.190.10:FF:000037">
    <property type="entry name" value="dual specificity protein phosphatase 26"/>
    <property type="match status" value="1"/>
</dbReference>
<reference evidence="18" key="3">
    <citation type="journal article" date="2014" name="Nature">
        <title>Elephant shark genome provides unique insights into gnathostome evolution.</title>
        <authorList>
            <consortium name="International Elephant Shark Genome Sequencing Consortium"/>
            <person name="Venkatesh B."/>
            <person name="Lee A.P."/>
            <person name="Ravi V."/>
            <person name="Maurya A.K."/>
            <person name="Lian M.M."/>
            <person name="Swann J.B."/>
            <person name="Ohta Y."/>
            <person name="Flajnik M.F."/>
            <person name="Sutoh Y."/>
            <person name="Kasahara M."/>
            <person name="Hoon S."/>
            <person name="Gangu V."/>
            <person name="Roy S.W."/>
            <person name="Irimia M."/>
            <person name="Korzh V."/>
            <person name="Kondrychyn I."/>
            <person name="Lim Z.W."/>
            <person name="Tay B.H."/>
            <person name="Tohari S."/>
            <person name="Kong K.W."/>
            <person name="Ho S."/>
            <person name="Lorente-Galdos B."/>
            <person name="Quilez J."/>
            <person name="Marques-Bonet T."/>
            <person name="Raney B.J."/>
            <person name="Ingham P.W."/>
            <person name="Tay A."/>
            <person name="Hillier L.W."/>
            <person name="Minx P."/>
            <person name="Boehm T."/>
            <person name="Wilson R.K."/>
            <person name="Brenner S."/>
            <person name="Warren W.C."/>
        </authorList>
    </citation>
    <scope>NUCLEOTIDE SEQUENCE [LARGE SCALE GENOMIC DNA]</scope>
</reference>
<evidence type="ECO:0000256" key="11">
    <source>
        <dbReference type="ARBA" id="ARBA00047761"/>
    </source>
</evidence>
<dbReference type="PANTHER" id="PTHR45682">
    <property type="entry name" value="AGAP008228-PA"/>
    <property type="match status" value="1"/>
</dbReference>
<dbReference type="OrthoDB" id="2017893at2759"/>
<dbReference type="InterPro" id="IPR000340">
    <property type="entry name" value="Dual-sp_phosphatase_cat-dom"/>
</dbReference>
<keyword evidence="5" id="KW-0963">Cytoplasm</keyword>
<keyword evidence="7 14" id="KW-0904">Protein phosphatase</keyword>
<keyword evidence="18" id="KW-1185">Reference proteome</keyword>
<evidence type="ECO:0000256" key="8">
    <source>
        <dbReference type="ARBA" id="ARBA00023034"/>
    </source>
</evidence>
<dbReference type="SUPFAM" id="SSF52799">
    <property type="entry name" value="(Phosphotyrosine protein) phosphatases II"/>
    <property type="match status" value="1"/>
</dbReference>
<dbReference type="PRINTS" id="PR01909">
    <property type="entry name" value="ADSPHPHTASEA"/>
</dbReference>
<evidence type="ECO:0000256" key="6">
    <source>
        <dbReference type="ARBA" id="ARBA00022801"/>
    </source>
</evidence>
<evidence type="ECO:0000256" key="12">
    <source>
        <dbReference type="ARBA" id="ARBA00048336"/>
    </source>
</evidence>
<dbReference type="InterPro" id="IPR020422">
    <property type="entry name" value="TYR_PHOSPHATASE_DUAL_dom"/>
</dbReference>
<evidence type="ECO:0000256" key="10">
    <source>
        <dbReference type="ARBA" id="ARBA00038621"/>
    </source>
</evidence>
<protein>
    <recommendedName>
        <fullName evidence="14">Dual specificity protein phosphatase</fullName>
        <ecNumber evidence="14">3.1.3.16</ecNumber>
        <ecNumber evidence="14">3.1.3.48</ecNumber>
    </recommendedName>
</protein>
<dbReference type="Pfam" id="PF00782">
    <property type="entry name" value="DSPc"/>
    <property type="match status" value="1"/>
</dbReference>
<dbReference type="GO" id="GO:0004722">
    <property type="term" value="F:protein serine/threonine phosphatase activity"/>
    <property type="evidence" value="ECO:0007669"/>
    <property type="project" value="UniProtKB-EC"/>
</dbReference>
<evidence type="ECO:0000256" key="13">
    <source>
        <dbReference type="PIRSR" id="PIRSR620405-1"/>
    </source>
</evidence>
<accession>A0A4W3JDC0</accession>
<dbReference type="Proteomes" id="UP000314986">
    <property type="component" value="Unassembled WGS sequence"/>
</dbReference>
<evidence type="ECO:0000256" key="2">
    <source>
        <dbReference type="ARBA" id="ARBA00004496"/>
    </source>
</evidence>
<comment type="subunit">
    <text evidence="10">Interacts with HSF4.</text>
</comment>
<evidence type="ECO:0000313" key="18">
    <source>
        <dbReference type="Proteomes" id="UP000314986"/>
    </source>
</evidence>
<dbReference type="PROSITE" id="PS50054">
    <property type="entry name" value="TYR_PHOSPHATASE_DUAL"/>
    <property type="match status" value="1"/>
</dbReference>
<dbReference type="RefSeq" id="XP_007907420.1">
    <property type="nucleotide sequence ID" value="XM_007909229.2"/>
</dbReference>
<organism evidence="17 18">
    <name type="scientific">Callorhinchus milii</name>
    <name type="common">Ghost shark</name>
    <dbReference type="NCBI Taxonomy" id="7868"/>
    <lineage>
        <taxon>Eukaryota</taxon>
        <taxon>Metazoa</taxon>
        <taxon>Chordata</taxon>
        <taxon>Craniata</taxon>
        <taxon>Vertebrata</taxon>
        <taxon>Chondrichthyes</taxon>
        <taxon>Holocephali</taxon>
        <taxon>Chimaeriformes</taxon>
        <taxon>Callorhinchidae</taxon>
        <taxon>Callorhinchus</taxon>
    </lineage>
</organism>
<evidence type="ECO:0000259" key="15">
    <source>
        <dbReference type="PROSITE" id="PS50054"/>
    </source>
</evidence>
<evidence type="ECO:0000313" key="17">
    <source>
        <dbReference type="Ensembl" id="ENSCMIP00000040282.1"/>
    </source>
</evidence>
<comment type="catalytic activity">
    <reaction evidence="11 14">
        <text>O-phospho-L-seryl-[protein] + H2O = L-seryl-[protein] + phosphate</text>
        <dbReference type="Rhea" id="RHEA:20629"/>
        <dbReference type="Rhea" id="RHEA-COMP:9863"/>
        <dbReference type="Rhea" id="RHEA-COMP:11604"/>
        <dbReference type="ChEBI" id="CHEBI:15377"/>
        <dbReference type="ChEBI" id="CHEBI:29999"/>
        <dbReference type="ChEBI" id="CHEBI:43474"/>
        <dbReference type="ChEBI" id="CHEBI:83421"/>
        <dbReference type="EC" id="3.1.3.16"/>
    </reaction>
</comment>
<comment type="similarity">
    <text evidence="4 14">Belongs to the protein-tyrosine phosphatase family. Non-receptor class dual specificity subfamily.</text>
</comment>
<dbReference type="PANTHER" id="PTHR45682:SF8">
    <property type="entry name" value="DUAL SPECIFICITY PROTEIN PHOSPHATASE 26"/>
    <property type="match status" value="1"/>
</dbReference>
<evidence type="ECO:0000256" key="7">
    <source>
        <dbReference type="ARBA" id="ARBA00022912"/>
    </source>
</evidence>
<evidence type="ECO:0000256" key="3">
    <source>
        <dbReference type="ARBA" id="ARBA00004555"/>
    </source>
</evidence>
<dbReference type="PROSITE" id="PS50056">
    <property type="entry name" value="TYR_PHOSPHATASE_2"/>
    <property type="match status" value="1"/>
</dbReference>
<comment type="catalytic activity">
    <reaction evidence="14">
        <text>O-phospho-L-tyrosyl-[protein] + H2O = L-tyrosyl-[protein] + phosphate</text>
        <dbReference type="Rhea" id="RHEA:10684"/>
        <dbReference type="Rhea" id="RHEA-COMP:10136"/>
        <dbReference type="Rhea" id="RHEA-COMP:20101"/>
        <dbReference type="ChEBI" id="CHEBI:15377"/>
        <dbReference type="ChEBI" id="CHEBI:43474"/>
        <dbReference type="ChEBI" id="CHEBI:46858"/>
        <dbReference type="ChEBI" id="CHEBI:61978"/>
        <dbReference type="EC" id="3.1.3.48"/>
    </reaction>
</comment>
<dbReference type="EC" id="3.1.3.48" evidence="14"/>
<dbReference type="GO" id="GO:0004725">
    <property type="term" value="F:protein tyrosine phosphatase activity"/>
    <property type="evidence" value="ECO:0007669"/>
    <property type="project" value="UniProtKB-EC"/>
</dbReference>
<dbReference type="PRINTS" id="PR01908">
    <property type="entry name" value="ADSPHPHTASE"/>
</dbReference>
<dbReference type="InterPro" id="IPR016130">
    <property type="entry name" value="Tyr_Pase_AS"/>
</dbReference>
<dbReference type="GeneID" id="103188997"/>
<reference evidence="18" key="1">
    <citation type="journal article" date="2006" name="Science">
        <title>Ancient noncoding elements conserved in the human genome.</title>
        <authorList>
            <person name="Venkatesh B."/>
            <person name="Kirkness E.F."/>
            <person name="Loh Y.H."/>
            <person name="Halpern A.L."/>
            <person name="Lee A.P."/>
            <person name="Johnson J."/>
            <person name="Dandona N."/>
            <person name="Viswanathan L.D."/>
            <person name="Tay A."/>
            <person name="Venter J.C."/>
            <person name="Strausberg R.L."/>
            <person name="Brenner S."/>
        </authorList>
    </citation>
    <scope>NUCLEOTIDE SEQUENCE [LARGE SCALE GENOMIC DNA]</scope>
</reference>
<feature type="domain" description="Tyrosine specific protein phosphatases" evidence="16">
    <location>
        <begin position="108"/>
        <end position="166"/>
    </location>
</feature>
<keyword evidence="9" id="KW-0539">Nucleus</keyword>
<sequence>MAHAHTCSLYARGMIEDDSERQCTVYELQKLLFSAKMSRNHVDQVWPRLYIGDQDVASDRRELVKLGLTHVLNAVHSKWRGEAELYKDLNITYCGIEAQDCPLFDMSVHFYPAADFIHRALRDSGGKVLVHCAVGISRSSTLVLAYLMIHQRMTLESAIKAVMQHRGIVPNRGFLQQLLTLDKSLRRHRMA</sequence>
<dbReference type="GeneTree" id="ENSGT00940000158107"/>
<name>A0A4W3JDC0_CALMI</name>
<dbReference type="PROSITE" id="PS00383">
    <property type="entry name" value="TYR_PHOSPHATASE_1"/>
    <property type="match status" value="1"/>
</dbReference>
<dbReference type="SMART" id="SM00195">
    <property type="entry name" value="DSPc"/>
    <property type="match status" value="1"/>
</dbReference>
<dbReference type="STRING" id="7868.ENSCMIP00000040282"/>
<dbReference type="EC" id="3.1.3.16" evidence="14"/>
<dbReference type="CDD" id="cd14578">
    <property type="entry name" value="DUSP26"/>
    <property type="match status" value="1"/>
</dbReference>
<evidence type="ECO:0000256" key="4">
    <source>
        <dbReference type="ARBA" id="ARBA00008601"/>
    </source>
</evidence>
<dbReference type="InterPro" id="IPR020405">
    <property type="entry name" value="Atypical_DUSP_subfamA"/>
</dbReference>
<keyword evidence="8" id="KW-0333">Golgi apparatus</keyword>
<dbReference type="GO" id="GO:0033549">
    <property type="term" value="F:MAP kinase phosphatase activity"/>
    <property type="evidence" value="ECO:0007669"/>
    <property type="project" value="TreeGrafter"/>
</dbReference>
<dbReference type="Gene3D" id="3.90.190.10">
    <property type="entry name" value="Protein tyrosine phosphatase superfamily"/>
    <property type="match status" value="1"/>
</dbReference>
<reference evidence="17" key="4">
    <citation type="submission" date="2025-08" db="UniProtKB">
        <authorList>
            <consortium name="Ensembl"/>
        </authorList>
    </citation>
    <scope>IDENTIFICATION</scope>
</reference>
<dbReference type="GO" id="GO:0005794">
    <property type="term" value="C:Golgi apparatus"/>
    <property type="evidence" value="ECO:0007669"/>
    <property type="project" value="UniProtKB-SubCell"/>
</dbReference>
<reference evidence="17" key="5">
    <citation type="submission" date="2025-09" db="UniProtKB">
        <authorList>
            <consortium name="Ensembl"/>
        </authorList>
    </citation>
    <scope>IDENTIFICATION</scope>
</reference>
<dbReference type="InterPro" id="IPR029021">
    <property type="entry name" value="Prot-tyrosine_phosphatase-like"/>
</dbReference>
<comment type="catalytic activity">
    <reaction evidence="12 14">
        <text>O-phospho-L-threonyl-[protein] + H2O = L-threonyl-[protein] + phosphate</text>
        <dbReference type="Rhea" id="RHEA:47004"/>
        <dbReference type="Rhea" id="RHEA-COMP:11060"/>
        <dbReference type="Rhea" id="RHEA-COMP:11605"/>
        <dbReference type="ChEBI" id="CHEBI:15377"/>
        <dbReference type="ChEBI" id="CHEBI:30013"/>
        <dbReference type="ChEBI" id="CHEBI:43474"/>
        <dbReference type="ChEBI" id="CHEBI:61977"/>
        <dbReference type="EC" id="3.1.3.16"/>
    </reaction>
</comment>
<feature type="domain" description="Tyrosine-protein phosphatase" evidence="15">
    <location>
        <begin position="40"/>
        <end position="187"/>
    </location>
</feature>
<comment type="subcellular location">
    <subcellularLocation>
        <location evidence="2">Cytoplasm</location>
    </subcellularLocation>
    <subcellularLocation>
        <location evidence="3">Golgi apparatus</location>
    </subcellularLocation>
    <subcellularLocation>
        <location evidence="1">Nucleus</location>
    </subcellularLocation>
</comment>
<dbReference type="RefSeq" id="XP_007907419.1">
    <property type="nucleotide sequence ID" value="XM_007909228.2"/>
</dbReference>
<keyword evidence="6 14" id="KW-0378">Hydrolase</keyword>
<evidence type="ECO:0000259" key="16">
    <source>
        <dbReference type="PROSITE" id="PS50056"/>
    </source>
</evidence>
<dbReference type="GO" id="GO:0005634">
    <property type="term" value="C:nucleus"/>
    <property type="evidence" value="ECO:0007669"/>
    <property type="project" value="UniProtKB-SubCell"/>
</dbReference>
<evidence type="ECO:0000256" key="1">
    <source>
        <dbReference type="ARBA" id="ARBA00004123"/>
    </source>
</evidence>
<dbReference type="AlphaFoldDB" id="A0A4W3JDC0"/>
<dbReference type="InterPro" id="IPR000387">
    <property type="entry name" value="Tyr_Pase_dom"/>
</dbReference>
<proteinExistence type="inferred from homology"/>
<reference evidence="18" key="2">
    <citation type="journal article" date="2007" name="PLoS Biol.">
        <title>Survey sequencing and comparative analysis of the elephant shark (Callorhinchus milii) genome.</title>
        <authorList>
            <person name="Venkatesh B."/>
            <person name="Kirkness E.F."/>
            <person name="Loh Y.H."/>
            <person name="Halpern A.L."/>
            <person name="Lee A.P."/>
            <person name="Johnson J."/>
            <person name="Dandona N."/>
            <person name="Viswanathan L.D."/>
            <person name="Tay A."/>
            <person name="Venter J.C."/>
            <person name="Strausberg R.L."/>
            <person name="Brenner S."/>
        </authorList>
    </citation>
    <scope>NUCLEOTIDE SEQUENCE [LARGE SCALE GENOMIC DNA]</scope>
</reference>
<dbReference type="OMA" id="MSIHFQA"/>
<feature type="active site" description="Phosphocysteine intermediate" evidence="13">
    <location>
        <position position="132"/>
    </location>
</feature>
<evidence type="ECO:0000256" key="9">
    <source>
        <dbReference type="ARBA" id="ARBA00023242"/>
    </source>
</evidence>
<gene>
    <name evidence="17" type="primary">LOC103188997</name>
</gene>